<reference evidence="13" key="1">
    <citation type="submission" date="2022-03" db="EMBL/GenBank/DDBJ databases">
        <authorList>
            <person name="Martin C."/>
        </authorList>
    </citation>
    <scope>NUCLEOTIDE SEQUENCE</scope>
</reference>
<dbReference type="GO" id="GO:0005829">
    <property type="term" value="C:cytosol"/>
    <property type="evidence" value="ECO:0007669"/>
    <property type="project" value="UniProtKB-ARBA"/>
</dbReference>
<dbReference type="PROSITE" id="PS50848">
    <property type="entry name" value="START"/>
    <property type="match status" value="1"/>
</dbReference>
<comment type="caution">
    <text evidence="13">The sequence shown here is derived from an EMBL/GenBank/DDBJ whole genome shotgun (WGS) entry which is preliminary data.</text>
</comment>
<feature type="domain" description="START" evidence="12">
    <location>
        <begin position="158"/>
        <end position="344"/>
    </location>
</feature>
<dbReference type="FunFam" id="3.30.530.20:FF:000017">
    <property type="entry name" value="Phosphatidylcholine transfer protein, putative"/>
    <property type="match status" value="1"/>
</dbReference>
<dbReference type="GO" id="GO:0008289">
    <property type="term" value="F:lipid binding"/>
    <property type="evidence" value="ECO:0007669"/>
    <property type="project" value="UniProtKB-KW"/>
</dbReference>
<dbReference type="PANTHER" id="PTHR19308:SF8">
    <property type="entry name" value="STAR-RELATED LIPID TRANSFER PROTEIN 7, MITOCHONDRIAL"/>
    <property type="match status" value="1"/>
</dbReference>
<gene>
    <name evidence="13" type="ORF">OFUS_LOCUS10764</name>
</gene>
<evidence type="ECO:0000313" key="13">
    <source>
        <dbReference type="EMBL" id="CAH1784595.1"/>
    </source>
</evidence>
<keyword evidence="5" id="KW-0007">Acetylation</keyword>
<keyword evidence="14" id="KW-1185">Reference proteome</keyword>
<evidence type="ECO:0000256" key="7">
    <source>
        <dbReference type="ARBA" id="ARBA00023121"/>
    </source>
</evidence>
<dbReference type="SMART" id="SM00234">
    <property type="entry name" value="START"/>
    <property type="match status" value="1"/>
</dbReference>
<evidence type="ECO:0000256" key="3">
    <source>
        <dbReference type="ARBA" id="ARBA00022490"/>
    </source>
</evidence>
<evidence type="ECO:0000313" key="14">
    <source>
        <dbReference type="Proteomes" id="UP000749559"/>
    </source>
</evidence>
<keyword evidence="4" id="KW-0597">Phosphoprotein</keyword>
<dbReference type="OrthoDB" id="1295045at2759"/>
<keyword evidence="7" id="KW-0446">Lipid-binding</keyword>
<evidence type="ECO:0000256" key="6">
    <source>
        <dbReference type="ARBA" id="ARBA00023055"/>
    </source>
</evidence>
<dbReference type="AlphaFoldDB" id="A0A8J1T5T8"/>
<evidence type="ECO:0000256" key="10">
    <source>
        <dbReference type="ARBA" id="ARBA00077188"/>
    </source>
</evidence>
<dbReference type="Pfam" id="PF01852">
    <property type="entry name" value="START"/>
    <property type="match status" value="1"/>
</dbReference>
<dbReference type="SUPFAM" id="SSF55961">
    <property type="entry name" value="Bet v1-like"/>
    <property type="match status" value="1"/>
</dbReference>
<sequence>MNNQGIFMKFRNILRQSAAQSDGNLALKTAVKNWKNYHGTKWEHAKNIFSEKLRILSKQLADQCNFIACHRLRRTAQIFNLYSRIYDERTIKYVIEKFGHTFLRNGKTKPIYMLFGASIFQWDQKSITDSEIESVTEDMNHVTHLKDRSADAHYMDSWESLIDRPHLKAWRKAIPETCLYEYKIYGTYNDVPARAFYDVNLDLEFRKHWDNLVIKLECIEEDRKSGQEVIHWVVHYPYPMYSREYVYVRRRNIDVENKVMVIVNQATDHPSYPETNSYVRVHRYFSKIVIKPHTTFDENGFDYVMTYSDDPKTSLPSITYNWMASTGVPDYVDKLHSAAKQLHEKPWLKRTGKFYDEENKTEVPAYQ</sequence>
<dbReference type="EMBL" id="CAIIXF020000005">
    <property type="protein sequence ID" value="CAH1784595.1"/>
    <property type="molecule type" value="Genomic_DNA"/>
</dbReference>
<proteinExistence type="predicted"/>
<evidence type="ECO:0000256" key="2">
    <source>
        <dbReference type="ARBA" id="ARBA00022448"/>
    </source>
</evidence>
<keyword evidence="3" id="KW-0963">Cytoplasm</keyword>
<evidence type="ECO:0000256" key="11">
    <source>
        <dbReference type="ARBA" id="ARBA00079049"/>
    </source>
</evidence>
<keyword evidence="2" id="KW-0813">Transport</keyword>
<evidence type="ECO:0000256" key="1">
    <source>
        <dbReference type="ARBA" id="ARBA00004496"/>
    </source>
</evidence>
<comment type="subunit">
    <text evidence="8">Interacts with ACOT13/THEM2.</text>
</comment>
<protein>
    <recommendedName>
        <fullName evidence="9">Phosphatidylcholine transfer protein</fullName>
    </recommendedName>
    <alternativeName>
        <fullName evidence="11">START domain-containing protein 2</fullName>
    </alternativeName>
    <alternativeName>
        <fullName evidence="10">StAR-related lipid transfer protein 2</fullName>
    </alternativeName>
</protein>
<comment type="subcellular location">
    <subcellularLocation>
        <location evidence="1">Cytoplasm</location>
    </subcellularLocation>
</comment>
<dbReference type="InterPro" id="IPR023393">
    <property type="entry name" value="START-like_dom_sf"/>
</dbReference>
<evidence type="ECO:0000256" key="5">
    <source>
        <dbReference type="ARBA" id="ARBA00022990"/>
    </source>
</evidence>
<keyword evidence="6" id="KW-0445">Lipid transport</keyword>
<dbReference type="GO" id="GO:0006869">
    <property type="term" value="P:lipid transport"/>
    <property type="evidence" value="ECO:0007669"/>
    <property type="project" value="UniProtKB-KW"/>
</dbReference>
<evidence type="ECO:0000256" key="9">
    <source>
        <dbReference type="ARBA" id="ARBA00069061"/>
    </source>
</evidence>
<evidence type="ECO:0000256" key="4">
    <source>
        <dbReference type="ARBA" id="ARBA00022553"/>
    </source>
</evidence>
<name>A0A8J1T5T8_OWEFU</name>
<dbReference type="PANTHER" id="PTHR19308">
    <property type="entry name" value="PHOSPHATIDYLCHOLINE TRANSFER PROTEIN"/>
    <property type="match status" value="1"/>
</dbReference>
<dbReference type="Gene3D" id="3.30.530.20">
    <property type="match status" value="1"/>
</dbReference>
<accession>A0A8J1T5T8</accession>
<evidence type="ECO:0000256" key="8">
    <source>
        <dbReference type="ARBA" id="ARBA00063535"/>
    </source>
</evidence>
<organism evidence="13 14">
    <name type="scientific">Owenia fusiformis</name>
    <name type="common">Polychaete worm</name>
    <dbReference type="NCBI Taxonomy" id="6347"/>
    <lineage>
        <taxon>Eukaryota</taxon>
        <taxon>Metazoa</taxon>
        <taxon>Spiralia</taxon>
        <taxon>Lophotrochozoa</taxon>
        <taxon>Annelida</taxon>
        <taxon>Polychaeta</taxon>
        <taxon>Sedentaria</taxon>
        <taxon>Canalipalpata</taxon>
        <taxon>Sabellida</taxon>
        <taxon>Oweniida</taxon>
        <taxon>Oweniidae</taxon>
        <taxon>Owenia</taxon>
    </lineage>
</organism>
<dbReference type="InterPro" id="IPR002913">
    <property type="entry name" value="START_lipid-bd_dom"/>
</dbReference>
<evidence type="ECO:0000259" key="12">
    <source>
        <dbReference type="PROSITE" id="PS50848"/>
    </source>
</evidence>
<dbReference type="InterPro" id="IPR051213">
    <property type="entry name" value="START_lipid_transfer"/>
</dbReference>
<dbReference type="Proteomes" id="UP000749559">
    <property type="component" value="Unassembled WGS sequence"/>
</dbReference>